<dbReference type="EMBL" id="UGTJ01000001">
    <property type="protein sequence ID" value="SUB80444.1"/>
    <property type="molecule type" value="Genomic_DNA"/>
</dbReference>
<dbReference type="Proteomes" id="UP000255283">
    <property type="component" value="Unassembled WGS sequence"/>
</dbReference>
<keyword evidence="1" id="KW-0472">Membrane</keyword>
<reference evidence="2 3" key="1">
    <citation type="submission" date="2018-06" db="EMBL/GenBank/DDBJ databases">
        <authorList>
            <consortium name="Pathogen Informatics"/>
            <person name="Doyle S."/>
        </authorList>
    </citation>
    <scope>NUCLEOTIDE SEQUENCE [LARGE SCALE GENOMIC DNA]</scope>
    <source>
        <strain evidence="2 3">NCTC13063</strain>
    </source>
</reference>
<keyword evidence="1" id="KW-0812">Transmembrane</keyword>
<name>A0AAQ1ZIQ8_9BACT</name>
<keyword evidence="1" id="KW-1133">Transmembrane helix</keyword>
<proteinExistence type="predicted"/>
<gene>
    <name evidence="2" type="ORF">NCTC13063_01728</name>
</gene>
<accession>A0AAQ1ZIQ8</accession>
<feature type="transmembrane region" description="Helical" evidence="1">
    <location>
        <begin position="43"/>
        <end position="61"/>
    </location>
</feature>
<evidence type="ECO:0000313" key="3">
    <source>
        <dbReference type="Proteomes" id="UP000255283"/>
    </source>
</evidence>
<comment type="caution">
    <text evidence="2">The sequence shown here is derived from an EMBL/GenBank/DDBJ whole genome shotgun (WGS) entry which is preliminary data.</text>
</comment>
<evidence type="ECO:0000256" key="1">
    <source>
        <dbReference type="SAM" id="Phobius"/>
    </source>
</evidence>
<protein>
    <submittedName>
        <fullName evidence="2">Uncharacterized protein</fullName>
    </submittedName>
</protein>
<evidence type="ECO:0000313" key="2">
    <source>
        <dbReference type="EMBL" id="SUB80444.1"/>
    </source>
</evidence>
<sequence length="62" mass="7468">MARQICLENVSRGRIKYIRKIHTYRQMGSKNIVKAISDFDEEVWIWLFLLYLILSNHSIWAV</sequence>
<dbReference type="AlphaFoldDB" id="A0AAQ1ZIQ8"/>
<organism evidence="2 3">
    <name type="scientific">Segatella buccae</name>
    <dbReference type="NCBI Taxonomy" id="28126"/>
    <lineage>
        <taxon>Bacteria</taxon>
        <taxon>Pseudomonadati</taxon>
        <taxon>Bacteroidota</taxon>
        <taxon>Bacteroidia</taxon>
        <taxon>Bacteroidales</taxon>
        <taxon>Prevotellaceae</taxon>
        <taxon>Segatella</taxon>
    </lineage>
</organism>